<dbReference type="Proteomes" id="UP001177080">
    <property type="component" value="Unassembled WGS sequence"/>
</dbReference>
<dbReference type="PANTHER" id="PTHR46796:SF6">
    <property type="entry name" value="ARAC SUBFAMILY"/>
    <property type="match status" value="1"/>
</dbReference>
<dbReference type="SUPFAM" id="SSF51215">
    <property type="entry name" value="Regulatory protein AraC"/>
    <property type="match status" value="1"/>
</dbReference>
<keyword evidence="4" id="KW-0804">Transcription</keyword>
<dbReference type="RefSeq" id="WP_244762967.1">
    <property type="nucleotide sequence ID" value="NZ_JALJCJ010000006.1"/>
</dbReference>
<dbReference type="InterPro" id="IPR009057">
    <property type="entry name" value="Homeodomain-like_sf"/>
</dbReference>
<dbReference type="EMBL" id="WHSC02000008">
    <property type="protein sequence ID" value="MDO6123365.1"/>
    <property type="molecule type" value="Genomic_DNA"/>
</dbReference>
<keyword evidence="3" id="KW-0010">Activator</keyword>
<dbReference type="InterPro" id="IPR020449">
    <property type="entry name" value="Tscrpt_reg_AraC-type_HTH"/>
</dbReference>
<proteinExistence type="predicted"/>
<evidence type="ECO:0000256" key="3">
    <source>
        <dbReference type="ARBA" id="ARBA00023159"/>
    </source>
</evidence>
<dbReference type="Pfam" id="PF12833">
    <property type="entry name" value="HTH_18"/>
    <property type="match status" value="1"/>
</dbReference>
<evidence type="ECO:0000256" key="1">
    <source>
        <dbReference type="ARBA" id="ARBA00023015"/>
    </source>
</evidence>
<evidence type="ECO:0000313" key="6">
    <source>
        <dbReference type="EMBL" id="MDO6123365.1"/>
    </source>
</evidence>
<dbReference type="InterPro" id="IPR018060">
    <property type="entry name" value="HTH_AraC"/>
</dbReference>
<evidence type="ECO:0000259" key="5">
    <source>
        <dbReference type="PROSITE" id="PS01124"/>
    </source>
</evidence>
<name>A0ABT8XJK9_9HYPH</name>
<keyword evidence="1" id="KW-0805">Transcription regulation</keyword>
<reference evidence="6" key="1">
    <citation type="submission" date="2022-04" db="EMBL/GenBank/DDBJ databases">
        <title>Shinella lacus sp. nov., a novel member of the genus Shinella from water.</title>
        <authorList>
            <person name="Deng Y."/>
        </authorList>
    </citation>
    <scope>NUCLEOTIDE SEQUENCE</scope>
    <source>
        <strain evidence="6">JCM 31239</strain>
    </source>
</reference>
<dbReference type="InterPro" id="IPR050204">
    <property type="entry name" value="AraC_XylS_family_regulators"/>
</dbReference>
<comment type="caution">
    <text evidence="6">The sequence shown here is derived from an EMBL/GenBank/DDBJ whole genome shotgun (WGS) entry which is preliminary data.</text>
</comment>
<dbReference type="InterPro" id="IPR018062">
    <property type="entry name" value="HTH_AraC-typ_CS"/>
</dbReference>
<dbReference type="SUPFAM" id="SSF46689">
    <property type="entry name" value="Homeodomain-like"/>
    <property type="match status" value="2"/>
</dbReference>
<keyword evidence="2" id="KW-0238">DNA-binding</keyword>
<dbReference type="Pfam" id="PF02311">
    <property type="entry name" value="AraC_binding"/>
    <property type="match status" value="1"/>
</dbReference>
<dbReference type="Gene3D" id="1.10.10.60">
    <property type="entry name" value="Homeodomain-like"/>
    <property type="match status" value="2"/>
</dbReference>
<accession>A0ABT8XJK9</accession>
<sequence length="301" mass="33528">MGNSVLERFSACGPFMKTISLPHGRQRLHTMPTSTGYEIRTQPSYDWDGRRRGQTPFTVLQHTLEGAGNLRYENRVYRLKPGDTLLLTVPHNHRYWLEEGGRWAFFWLSMNGEEALRLHRAALAAAGPVLRLKPATIEQIAACSLRLADGEGETPGRASAVAYEAAMALYDDVFGAHSQDGPEDGAMRHVIEHVERHLGRPIPVEELSRLSGLSRSHFSRAFLRAEGMPPAEFVLARRLARATKLLTETHAVSIKEVSALCGFDNANYFAKVFRRHFGASPTEFRTTGMYASLPVGPEEAD</sequence>
<evidence type="ECO:0000256" key="2">
    <source>
        <dbReference type="ARBA" id="ARBA00023125"/>
    </source>
</evidence>
<gene>
    <name evidence="6" type="ORF">GB928_019415</name>
</gene>
<evidence type="ECO:0000256" key="4">
    <source>
        <dbReference type="ARBA" id="ARBA00023163"/>
    </source>
</evidence>
<dbReference type="SMART" id="SM00342">
    <property type="entry name" value="HTH_ARAC"/>
    <property type="match status" value="1"/>
</dbReference>
<dbReference type="InterPro" id="IPR037923">
    <property type="entry name" value="HTH-like"/>
</dbReference>
<keyword evidence="7" id="KW-1185">Reference proteome</keyword>
<protein>
    <submittedName>
        <fullName evidence="6">AraC family transcriptional regulator</fullName>
    </submittedName>
</protein>
<organism evidence="6 7">
    <name type="scientific">Shinella curvata</name>
    <dbReference type="NCBI Taxonomy" id="1817964"/>
    <lineage>
        <taxon>Bacteria</taxon>
        <taxon>Pseudomonadati</taxon>
        <taxon>Pseudomonadota</taxon>
        <taxon>Alphaproteobacteria</taxon>
        <taxon>Hyphomicrobiales</taxon>
        <taxon>Rhizobiaceae</taxon>
        <taxon>Shinella</taxon>
    </lineage>
</organism>
<dbReference type="PROSITE" id="PS00041">
    <property type="entry name" value="HTH_ARAC_FAMILY_1"/>
    <property type="match status" value="1"/>
</dbReference>
<evidence type="ECO:0000313" key="7">
    <source>
        <dbReference type="Proteomes" id="UP001177080"/>
    </source>
</evidence>
<dbReference type="PROSITE" id="PS01124">
    <property type="entry name" value="HTH_ARAC_FAMILY_2"/>
    <property type="match status" value="1"/>
</dbReference>
<dbReference type="PANTHER" id="PTHR46796">
    <property type="entry name" value="HTH-TYPE TRANSCRIPTIONAL ACTIVATOR RHAS-RELATED"/>
    <property type="match status" value="1"/>
</dbReference>
<dbReference type="PRINTS" id="PR00032">
    <property type="entry name" value="HTHARAC"/>
</dbReference>
<dbReference type="Gene3D" id="2.60.120.280">
    <property type="entry name" value="Regulatory protein AraC"/>
    <property type="match status" value="1"/>
</dbReference>
<feature type="domain" description="HTH araC/xylS-type" evidence="5">
    <location>
        <begin position="188"/>
        <end position="287"/>
    </location>
</feature>
<dbReference type="InterPro" id="IPR003313">
    <property type="entry name" value="AraC-bd"/>
</dbReference>